<organism evidence="2 3">
    <name type="scientific">Apodospora peruviana</name>
    <dbReference type="NCBI Taxonomy" id="516989"/>
    <lineage>
        <taxon>Eukaryota</taxon>
        <taxon>Fungi</taxon>
        <taxon>Dikarya</taxon>
        <taxon>Ascomycota</taxon>
        <taxon>Pezizomycotina</taxon>
        <taxon>Sordariomycetes</taxon>
        <taxon>Sordariomycetidae</taxon>
        <taxon>Sordariales</taxon>
        <taxon>Lasiosphaeriaceae</taxon>
        <taxon>Apodospora</taxon>
    </lineage>
</organism>
<feature type="domain" description="Calcineurin-like phosphoesterase" evidence="1">
    <location>
        <begin position="28"/>
        <end position="253"/>
    </location>
</feature>
<evidence type="ECO:0000313" key="3">
    <source>
        <dbReference type="Proteomes" id="UP001283341"/>
    </source>
</evidence>
<keyword evidence="3" id="KW-1185">Reference proteome</keyword>
<comment type="caution">
    <text evidence="2">The sequence shown here is derived from an EMBL/GenBank/DDBJ whole genome shotgun (WGS) entry which is preliminary data.</text>
</comment>
<dbReference type="Proteomes" id="UP001283341">
    <property type="component" value="Unassembled WGS sequence"/>
</dbReference>
<dbReference type="InterPro" id="IPR004843">
    <property type="entry name" value="Calcineurin-like_PHP"/>
</dbReference>
<dbReference type="AlphaFoldDB" id="A0AAE0MAI9"/>
<reference evidence="2" key="1">
    <citation type="journal article" date="2023" name="Mol. Phylogenet. Evol.">
        <title>Genome-scale phylogeny and comparative genomics of the fungal order Sordariales.</title>
        <authorList>
            <person name="Hensen N."/>
            <person name="Bonometti L."/>
            <person name="Westerberg I."/>
            <person name="Brannstrom I.O."/>
            <person name="Guillou S."/>
            <person name="Cros-Aarteil S."/>
            <person name="Calhoun S."/>
            <person name="Haridas S."/>
            <person name="Kuo A."/>
            <person name="Mondo S."/>
            <person name="Pangilinan J."/>
            <person name="Riley R."/>
            <person name="LaButti K."/>
            <person name="Andreopoulos B."/>
            <person name="Lipzen A."/>
            <person name="Chen C."/>
            <person name="Yan M."/>
            <person name="Daum C."/>
            <person name="Ng V."/>
            <person name="Clum A."/>
            <person name="Steindorff A."/>
            <person name="Ohm R.A."/>
            <person name="Martin F."/>
            <person name="Silar P."/>
            <person name="Natvig D.O."/>
            <person name="Lalanne C."/>
            <person name="Gautier V."/>
            <person name="Ament-Velasquez S.L."/>
            <person name="Kruys A."/>
            <person name="Hutchinson M.I."/>
            <person name="Powell A.J."/>
            <person name="Barry K."/>
            <person name="Miller A.N."/>
            <person name="Grigoriev I.V."/>
            <person name="Debuchy R."/>
            <person name="Gladieux P."/>
            <person name="Hiltunen Thoren M."/>
            <person name="Johannesson H."/>
        </authorList>
    </citation>
    <scope>NUCLEOTIDE SEQUENCE</scope>
    <source>
        <strain evidence="2">CBS 118394</strain>
    </source>
</reference>
<gene>
    <name evidence="2" type="ORF">B0H66DRAFT_615433</name>
</gene>
<dbReference type="EMBL" id="JAUEDM010000002">
    <property type="protein sequence ID" value="KAK3325025.1"/>
    <property type="molecule type" value="Genomic_DNA"/>
</dbReference>
<dbReference type="SUPFAM" id="SSF56300">
    <property type="entry name" value="Metallo-dependent phosphatases"/>
    <property type="match status" value="1"/>
</dbReference>
<name>A0AAE0MAI9_9PEZI</name>
<dbReference type="InterPro" id="IPR029052">
    <property type="entry name" value="Metallo-depent_PP-like"/>
</dbReference>
<dbReference type="GO" id="GO:0016787">
    <property type="term" value="F:hydrolase activity"/>
    <property type="evidence" value="ECO:0007669"/>
    <property type="project" value="InterPro"/>
</dbReference>
<evidence type="ECO:0000259" key="1">
    <source>
        <dbReference type="Pfam" id="PF00149"/>
    </source>
</evidence>
<evidence type="ECO:0000313" key="2">
    <source>
        <dbReference type="EMBL" id="KAK3325025.1"/>
    </source>
</evidence>
<reference evidence="2" key="2">
    <citation type="submission" date="2023-06" db="EMBL/GenBank/DDBJ databases">
        <authorList>
            <consortium name="Lawrence Berkeley National Laboratory"/>
            <person name="Haridas S."/>
            <person name="Hensen N."/>
            <person name="Bonometti L."/>
            <person name="Westerberg I."/>
            <person name="Brannstrom I.O."/>
            <person name="Guillou S."/>
            <person name="Cros-Aarteil S."/>
            <person name="Calhoun S."/>
            <person name="Kuo A."/>
            <person name="Mondo S."/>
            <person name="Pangilinan J."/>
            <person name="Riley R."/>
            <person name="Labutti K."/>
            <person name="Andreopoulos B."/>
            <person name="Lipzen A."/>
            <person name="Chen C."/>
            <person name="Yanf M."/>
            <person name="Daum C."/>
            <person name="Ng V."/>
            <person name="Clum A."/>
            <person name="Steindorff A."/>
            <person name="Ohm R."/>
            <person name="Martin F."/>
            <person name="Silar P."/>
            <person name="Natvig D."/>
            <person name="Lalanne C."/>
            <person name="Gautier V."/>
            <person name="Ament-Velasquez S.L."/>
            <person name="Kruys A."/>
            <person name="Hutchinson M.I."/>
            <person name="Powell A.J."/>
            <person name="Barry K."/>
            <person name="Miller A.N."/>
            <person name="Grigoriev I.V."/>
            <person name="Debuchy R."/>
            <person name="Gladieux P."/>
            <person name="Thoren M.H."/>
            <person name="Johannesson H."/>
        </authorList>
    </citation>
    <scope>NUCLEOTIDE SEQUENCE</scope>
    <source>
        <strain evidence="2">CBS 118394</strain>
    </source>
</reference>
<protein>
    <recommendedName>
        <fullName evidence="1">Calcineurin-like phosphoesterase domain-containing protein</fullName>
    </recommendedName>
</protein>
<dbReference type="Pfam" id="PF00149">
    <property type="entry name" value="Metallophos"/>
    <property type="match status" value="1"/>
</dbReference>
<dbReference type="PANTHER" id="PTHR37844">
    <property type="entry name" value="SER/THR PROTEIN PHOSPHATASE SUPERFAMILY (AFU_ORTHOLOGUE AFUA_1G14840)"/>
    <property type="match status" value="1"/>
</dbReference>
<sequence length="297" mass="34035">MAVVTDLLKPGNPALLPIVLETASPFQILSDLHLETHPSYNHYQLKQAAPNLALLGDIDHVADDDLFLFLERQLHWYWNVFFLLGNHEPVSTTWPAAQARVRSFSDRMDRLRTKSTIGRFVFLDGQTRRHDVNEHLTILGCTLFSNVMPDEAVEVGRRMVNFSQIQNWTVQDHVAAHLSDLKWLNEQVDEIARREPQRRIAIFTHHSPTIDPRAVDPRFRDGSPVTSGFATDLSGEECWRNKAVVLWGFGHTHFSCDFEDQLTGKRVATNQKGYYNVVVSKEKEKGFDMRKVVFVGE</sequence>
<accession>A0AAE0MAI9</accession>
<dbReference type="PANTHER" id="PTHR37844:SF2">
    <property type="entry name" value="SER_THR PROTEIN PHOSPHATASE SUPERFAMILY (AFU_ORTHOLOGUE AFUA_1G14840)"/>
    <property type="match status" value="1"/>
</dbReference>
<proteinExistence type="predicted"/>